<dbReference type="InterPro" id="IPR013087">
    <property type="entry name" value="Znf_C2H2_type"/>
</dbReference>
<dbReference type="PROSITE" id="PS00028">
    <property type="entry name" value="ZINC_FINGER_C2H2_1"/>
    <property type="match status" value="3"/>
</dbReference>
<evidence type="ECO:0000256" key="7">
    <source>
        <dbReference type="SAM" id="MobiDB-lite"/>
    </source>
</evidence>
<keyword evidence="2" id="KW-0479">Metal-binding</keyword>
<protein>
    <recommendedName>
        <fullName evidence="8">C2H2-type domain-containing protein</fullName>
    </recommendedName>
</protein>
<keyword evidence="5" id="KW-0862">Zinc</keyword>
<feature type="domain" description="C2H2-type" evidence="8">
    <location>
        <begin position="285"/>
        <end position="306"/>
    </location>
</feature>
<evidence type="ECO:0000313" key="9">
    <source>
        <dbReference type="EMBL" id="KAJ9150118.1"/>
    </source>
</evidence>
<dbReference type="PANTHER" id="PTHR24406">
    <property type="entry name" value="TRANSCRIPTIONAL REPRESSOR CTCFL-RELATED"/>
    <property type="match status" value="1"/>
</dbReference>
<feature type="compositionally biased region" description="Polar residues" evidence="7">
    <location>
        <begin position="189"/>
        <end position="198"/>
    </location>
</feature>
<dbReference type="GO" id="GO:0005634">
    <property type="term" value="C:nucleus"/>
    <property type="evidence" value="ECO:0007669"/>
    <property type="project" value="UniProtKB-SubCell"/>
</dbReference>
<keyword evidence="4" id="KW-0863">Zinc-finger</keyword>
<organism evidence="9 10">
    <name type="scientific">Coniochaeta hoffmannii</name>
    <dbReference type="NCBI Taxonomy" id="91930"/>
    <lineage>
        <taxon>Eukaryota</taxon>
        <taxon>Fungi</taxon>
        <taxon>Dikarya</taxon>
        <taxon>Ascomycota</taxon>
        <taxon>Pezizomycotina</taxon>
        <taxon>Sordariomycetes</taxon>
        <taxon>Sordariomycetidae</taxon>
        <taxon>Coniochaetales</taxon>
        <taxon>Coniochaetaceae</taxon>
        <taxon>Coniochaeta</taxon>
    </lineage>
</organism>
<dbReference type="SMART" id="SM00355">
    <property type="entry name" value="ZnF_C2H2"/>
    <property type="match status" value="6"/>
</dbReference>
<reference evidence="9" key="1">
    <citation type="submission" date="2022-07" db="EMBL/GenBank/DDBJ databases">
        <title>Fungi with potential for degradation of polypropylene.</title>
        <authorList>
            <person name="Gostincar C."/>
        </authorList>
    </citation>
    <scope>NUCLEOTIDE SEQUENCE</scope>
    <source>
        <strain evidence="9">EXF-13287</strain>
    </source>
</reference>
<name>A0AA38RXC8_9PEZI</name>
<evidence type="ECO:0000256" key="6">
    <source>
        <dbReference type="ARBA" id="ARBA00023242"/>
    </source>
</evidence>
<dbReference type="Gene3D" id="3.30.160.60">
    <property type="entry name" value="Classic Zinc Finger"/>
    <property type="match status" value="1"/>
</dbReference>
<evidence type="ECO:0000256" key="1">
    <source>
        <dbReference type="ARBA" id="ARBA00004123"/>
    </source>
</evidence>
<dbReference type="EMBL" id="JANBVN010000074">
    <property type="protein sequence ID" value="KAJ9150118.1"/>
    <property type="molecule type" value="Genomic_DNA"/>
</dbReference>
<dbReference type="InterPro" id="IPR050888">
    <property type="entry name" value="ZnF_C2H2-type_TF"/>
</dbReference>
<keyword evidence="6" id="KW-0539">Nucleus</keyword>
<feature type="region of interest" description="Disordered" evidence="7">
    <location>
        <begin position="1"/>
        <end position="68"/>
    </location>
</feature>
<dbReference type="GO" id="GO:0008270">
    <property type="term" value="F:zinc ion binding"/>
    <property type="evidence" value="ECO:0007669"/>
    <property type="project" value="UniProtKB-KW"/>
</dbReference>
<sequence length="469" mass="54547">MPPFSNKHAVLGNPTAKPSQKRKLSLREAVERHNSKRRRSYPVEESRAQVLESQRTKRRHTEPVASHRVRISKRNSWGYDVAKNQSSQRRRLSLLKYHKGQDDKPRQAARDTTYKETESFSYQENIGETSTVEVYGCSQCPKVFDDAGKLDLHVIRDHGNFLSFLGHEPEKLIVQKPSREKSQPREKSQSPGKPQTQQPKRKLSVVVIEDDDEEAPKPKRKRRVSVIVLDDDDNDDDPQVKKPTRKEHITVDGTPSPPRKRKQSPKKQVKSLKPTKEAGHEVLRCANCPEKFDTMALKQEHLATDHADEFAKLNARCWQCNFRFRSIRDLNDHVQAMHTERGLPDDGPKKPIRVNCFVCDQEVAKSTLRHHVKNQHPRAWQQNLKLEQMQKRYCPVCQGLINAAQRNLKAHIRNVHPELWNRNLSEEEMLVPEKKIRTKWAVCTVCQERYVADKLDKHMELRHPPAEEE</sequence>
<accession>A0AA38RXC8</accession>
<feature type="compositionally biased region" description="Basic and acidic residues" evidence="7">
    <location>
        <begin position="175"/>
        <end position="188"/>
    </location>
</feature>
<keyword evidence="3" id="KW-0677">Repeat</keyword>
<dbReference type="Proteomes" id="UP001174691">
    <property type="component" value="Unassembled WGS sequence"/>
</dbReference>
<gene>
    <name evidence="9" type="ORF">NKR19_g5422</name>
</gene>
<evidence type="ECO:0000256" key="5">
    <source>
        <dbReference type="ARBA" id="ARBA00022833"/>
    </source>
</evidence>
<comment type="caution">
    <text evidence="9">The sequence shown here is derived from an EMBL/GenBank/DDBJ whole genome shotgun (WGS) entry which is preliminary data.</text>
</comment>
<evidence type="ECO:0000256" key="2">
    <source>
        <dbReference type="ARBA" id="ARBA00022723"/>
    </source>
</evidence>
<evidence type="ECO:0000256" key="4">
    <source>
        <dbReference type="ARBA" id="ARBA00022771"/>
    </source>
</evidence>
<evidence type="ECO:0000313" key="10">
    <source>
        <dbReference type="Proteomes" id="UP001174691"/>
    </source>
</evidence>
<comment type="subcellular location">
    <subcellularLocation>
        <location evidence="1">Nucleus</location>
    </subcellularLocation>
</comment>
<proteinExistence type="predicted"/>
<feature type="region of interest" description="Disordered" evidence="7">
    <location>
        <begin position="175"/>
        <end position="278"/>
    </location>
</feature>
<feature type="domain" description="C2H2-type" evidence="8">
    <location>
        <begin position="137"/>
        <end position="158"/>
    </location>
</feature>
<feature type="compositionally biased region" description="Basic residues" evidence="7">
    <location>
        <begin position="258"/>
        <end position="270"/>
    </location>
</feature>
<dbReference type="AlphaFoldDB" id="A0AA38RXC8"/>
<evidence type="ECO:0000256" key="3">
    <source>
        <dbReference type="ARBA" id="ARBA00022737"/>
    </source>
</evidence>
<feature type="domain" description="C2H2-type" evidence="8">
    <location>
        <begin position="317"/>
        <end position="338"/>
    </location>
</feature>
<evidence type="ECO:0000259" key="8">
    <source>
        <dbReference type="PROSITE" id="PS00028"/>
    </source>
</evidence>
<keyword evidence="10" id="KW-1185">Reference proteome</keyword>